<dbReference type="AlphaFoldDB" id="A0AAV9V6Z2"/>
<reference evidence="1 2" key="1">
    <citation type="submission" date="2019-10" db="EMBL/GenBank/DDBJ databases">
        <authorList>
            <person name="Palmer J.M."/>
        </authorList>
    </citation>
    <scope>NUCLEOTIDE SEQUENCE [LARGE SCALE GENOMIC DNA]</scope>
    <source>
        <strain evidence="1 2">TWF696</strain>
    </source>
</reference>
<organism evidence="1 2">
    <name type="scientific">Orbilia brochopaga</name>
    <dbReference type="NCBI Taxonomy" id="3140254"/>
    <lineage>
        <taxon>Eukaryota</taxon>
        <taxon>Fungi</taxon>
        <taxon>Dikarya</taxon>
        <taxon>Ascomycota</taxon>
        <taxon>Pezizomycotina</taxon>
        <taxon>Orbiliomycetes</taxon>
        <taxon>Orbiliales</taxon>
        <taxon>Orbiliaceae</taxon>
        <taxon>Orbilia</taxon>
    </lineage>
</organism>
<dbReference type="Proteomes" id="UP001375240">
    <property type="component" value="Unassembled WGS sequence"/>
</dbReference>
<comment type="caution">
    <text evidence="1">The sequence shown here is derived from an EMBL/GenBank/DDBJ whole genome shotgun (WGS) entry which is preliminary data.</text>
</comment>
<dbReference type="EMBL" id="JAVHNQ010000003">
    <property type="protein sequence ID" value="KAK6353341.1"/>
    <property type="molecule type" value="Genomic_DNA"/>
</dbReference>
<evidence type="ECO:0000313" key="2">
    <source>
        <dbReference type="Proteomes" id="UP001375240"/>
    </source>
</evidence>
<accession>A0AAV9V6Z2</accession>
<protein>
    <submittedName>
        <fullName evidence="1">Uncharacterized protein</fullName>
    </submittedName>
</protein>
<proteinExistence type="predicted"/>
<sequence>MEKQDAEKTYDTETKLVAKAPSFSELALSFGKAVMRPVVQWWWSKATDRDRDNIIVGFDDDPDAIELQTLDRNGRRVVVE</sequence>
<keyword evidence="2" id="KW-1185">Reference proteome</keyword>
<evidence type="ECO:0000313" key="1">
    <source>
        <dbReference type="EMBL" id="KAK6353341.1"/>
    </source>
</evidence>
<name>A0AAV9V6Z2_9PEZI</name>
<gene>
    <name evidence="1" type="ORF">TWF696_005309</name>
</gene>